<sequence>MIWCWLPARNIECTFFAVFSGKHEGIGNGKLLVYRVDIHQASRFILIFTSDHTPDLYPSRANAYLTINRHVHTAPLIGGRCDYSNDIAVQENIIVT</sequence>
<accession>A0A0N7L5Y5</accession>
<keyword evidence="2" id="KW-1185">Reference proteome</keyword>
<dbReference type="GeneID" id="59052647"/>
<dbReference type="EMBL" id="CCYD01000645">
    <property type="protein sequence ID" value="CEG42771.1"/>
    <property type="molecule type" value="Genomic_DNA"/>
</dbReference>
<dbReference type="RefSeq" id="XP_036263235.1">
    <property type="nucleotide sequence ID" value="XM_036407541.1"/>
</dbReference>
<dbReference type="AlphaFoldDB" id="A0A0N7L5Y5"/>
<dbReference type="Proteomes" id="UP000054928">
    <property type="component" value="Unassembled WGS sequence"/>
</dbReference>
<evidence type="ECO:0000313" key="2">
    <source>
        <dbReference type="Proteomes" id="UP000054928"/>
    </source>
</evidence>
<organism evidence="1 2">
    <name type="scientific">Plasmopara halstedii</name>
    <name type="common">Downy mildew of sunflower</name>
    <dbReference type="NCBI Taxonomy" id="4781"/>
    <lineage>
        <taxon>Eukaryota</taxon>
        <taxon>Sar</taxon>
        <taxon>Stramenopiles</taxon>
        <taxon>Oomycota</taxon>
        <taxon>Peronosporomycetes</taxon>
        <taxon>Peronosporales</taxon>
        <taxon>Peronosporaceae</taxon>
        <taxon>Plasmopara</taxon>
    </lineage>
</organism>
<proteinExistence type="predicted"/>
<evidence type="ECO:0000313" key="1">
    <source>
        <dbReference type="EMBL" id="CEG42771.1"/>
    </source>
</evidence>
<reference evidence="2" key="1">
    <citation type="submission" date="2014-09" db="EMBL/GenBank/DDBJ databases">
        <authorList>
            <person name="Sharma Rahul"/>
            <person name="Thines Marco"/>
        </authorList>
    </citation>
    <scope>NUCLEOTIDE SEQUENCE [LARGE SCALE GENOMIC DNA]</scope>
</reference>
<protein>
    <submittedName>
        <fullName evidence="1">Uncharacterized protein</fullName>
    </submittedName>
</protein>
<name>A0A0N7L5Y5_PLAHL</name>